<name>A0ABY0V5F2_9ACTO</name>
<dbReference type="PANTHER" id="PTHR42930:SF3">
    <property type="entry name" value="PHOSPHATE-SPECIFIC TRANSPORT SYSTEM ACCESSORY PROTEIN PHOU"/>
    <property type="match status" value="1"/>
</dbReference>
<dbReference type="Gene3D" id="1.20.58.220">
    <property type="entry name" value="Phosphate transport system protein phou homolog 2, domain 2"/>
    <property type="match status" value="1"/>
</dbReference>
<dbReference type="Proteomes" id="UP000198976">
    <property type="component" value="Chromosome I"/>
</dbReference>
<sequence length="214" mass="23838">MRTVYRQELTQLGLDLERMSSGVTVAIERATQALREGDMIKAEQTGDADDRLDQLSRHIDETCVSLLLLQGPVASDLRLIVAGLRLTQTMERQGDLAAHLALIARNPHQEPGICPQARPLITKMTDAAVQMAHSMEKVVQTQDLNLARRMHRDDDILDDLQIEARRMATDDDNDLTRAQVIDVTLAARFLERFGDHAVSVADQVMYIVEGAQTA</sequence>
<evidence type="ECO:0000313" key="5">
    <source>
        <dbReference type="Proteomes" id="UP000198976"/>
    </source>
</evidence>
<evidence type="ECO:0000313" key="4">
    <source>
        <dbReference type="EMBL" id="SDT86167.1"/>
    </source>
</evidence>
<keyword evidence="2" id="KW-0813">Transport</keyword>
<evidence type="ECO:0000259" key="3">
    <source>
        <dbReference type="Pfam" id="PF01895"/>
    </source>
</evidence>
<comment type="similarity">
    <text evidence="2">Belongs to the PhoU family.</text>
</comment>
<dbReference type="PIRSF" id="PIRSF003107">
    <property type="entry name" value="PhoU"/>
    <property type="match status" value="1"/>
</dbReference>
<organism evidence="4 5">
    <name type="scientific">Schaalia radingae</name>
    <dbReference type="NCBI Taxonomy" id="131110"/>
    <lineage>
        <taxon>Bacteria</taxon>
        <taxon>Bacillati</taxon>
        <taxon>Actinomycetota</taxon>
        <taxon>Actinomycetes</taxon>
        <taxon>Actinomycetales</taxon>
        <taxon>Actinomycetaceae</taxon>
        <taxon>Schaalia</taxon>
    </lineage>
</organism>
<feature type="domain" description="PhoU" evidence="3">
    <location>
        <begin position="16"/>
        <end position="101"/>
    </location>
</feature>
<evidence type="ECO:0000256" key="1">
    <source>
        <dbReference type="ARBA" id="ARBA00022592"/>
    </source>
</evidence>
<dbReference type="NCBIfam" id="TIGR02135">
    <property type="entry name" value="phoU_full"/>
    <property type="match status" value="1"/>
</dbReference>
<dbReference type="InterPro" id="IPR028366">
    <property type="entry name" value="PhoU"/>
</dbReference>
<feature type="domain" description="PhoU" evidence="3">
    <location>
        <begin position="121"/>
        <end position="204"/>
    </location>
</feature>
<dbReference type="EMBL" id="LT629792">
    <property type="protein sequence ID" value="SDT86167.1"/>
    <property type="molecule type" value="Genomic_DNA"/>
</dbReference>
<keyword evidence="5" id="KW-1185">Reference proteome</keyword>
<proteinExistence type="inferred from homology"/>
<dbReference type="InterPro" id="IPR038078">
    <property type="entry name" value="PhoU-like_sf"/>
</dbReference>
<comment type="subcellular location">
    <subcellularLocation>
        <location evidence="2">Cytoplasm</location>
    </subcellularLocation>
</comment>
<keyword evidence="1 2" id="KW-0592">Phosphate transport</keyword>
<accession>A0ABY0V5F2</accession>
<reference evidence="4 5" key="1">
    <citation type="submission" date="2016-10" db="EMBL/GenBank/DDBJ databases">
        <authorList>
            <person name="Varghese N."/>
            <person name="Submissions S."/>
        </authorList>
    </citation>
    <scope>NUCLEOTIDE SEQUENCE [LARGE SCALE GENOMIC DNA]</scope>
    <source>
        <strain evidence="4 5">DSM 9169</strain>
    </source>
</reference>
<comment type="function">
    <text evidence="2">Plays a role in the regulation of phosphate uptake.</text>
</comment>
<protein>
    <recommendedName>
        <fullName evidence="2">Phosphate-specific transport system accessory protein PhoU</fullName>
    </recommendedName>
</protein>
<dbReference type="PANTHER" id="PTHR42930">
    <property type="entry name" value="PHOSPHATE-SPECIFIC TRANSPORT SYSTEM ACCESSORY PROTEIN PHOU"/>
    <property type="match status" value="1"/>
</dbReference>
<evidence type="ECO:0000256" key="2">
    <source>
        <dbReference type="PIRNR" id="PIRNR003107"/>
    </source>
</evidence>
<dbReference type="SUPFAM" id="SSF109755">
    <property type="entry name" value="PhoU-like"/>
    <property type="match status" value="1"/>
</dbReference>
<comment type="subunit">
    <text evidence="2">Homodimer.</text>
</comment>
<keyword evidence="2" id="KW-0963">Cytoplasm</keyword>
<dbReference type="RefSeq" id="WP_058237743.1">
    <property type="nucleotide sequence ID" value="NZ_LT629792.1"/>
</dbReference>
<dbReference type="InterPro" id="IPR026022">
    <property type="entry name" value="PhoU_dom"/>
</dbReference>
<dbReference type="Pfam" id="PF01895">
    <property type="entry name" value="PhoU"/>
    <property type="match status" value="2"/>
</dbReference>
<gene>
    <name evidence="4" type="ORF">SAMN04489714_0261</name>
</gene>